<evidence type="ECO:0000256" key="3">
    <source>
        <dbReference type="ARBA" id="ARBA00022741"/>
    </source>
</evidence>
<dbReference type="SMART" id="SM00382">
    <property type="entry name" value="AAA"/>
    <property type="match status" value="1"/>
</dbReference>
<dbReference type="GO" id="GO:0016887">
    <property type="term" value="F:ATP hydrolysis activity"/>
    <property type="evidence" value="ECO:0007669"/>
    <property type="project" value="InterPro"/>
</dbReference>
<feature type="domain" description="ABC transporter" evidence="5">
    <location>
        <begin position="9"/>
        <end position="253"/>
    </location>
</feature>
<comment type="caution">
    <text evidence="6">The sequence shown here is derived from an EMBL/GenBank/DDBJ whole genome shotgun (WGS) entry which is preliminary data.</text>
</comment>
<dbReference type="InterPro" id="IPR017871">
    <property type="entry name" value="ABC_transporter-like_CS"/>
</dbReference>
<keyword evidence="4 6" id="KW-0067">ATP-binding</keyword>
<reference evidence="6 7" key="1">
    <citation type="submission" date="2018-07" db="EMBL/GenBank/DDBJ databases">
        <title>Whole Genome Shotgun Sequence of Streptomyces spongiicola strain 531S.</title>
        <authorList>
            <person name="Dohra H."/>
            <person name="Kodani S."/>
        </authorList>
    </citation>
    <scope>NUCLEOTIDE SEQUENCE [LARGE SCALE GENOMIC DNA]</scope>
    <source>
        <strain evidence="6 7">531S</strain>
    </source>
</reference>
<dbReference type="PROSITE" id="PS50893">
    <property type="entry name" value="ABC_TRANSPORTER_2"/>
    <property type="match status" value="1"/>
</dbReference>
<dbReference type="AlphaFoldDB" id="A0A388SQ93"/>
<protein>
    <submittedName>
        <fullName evidence="6">Peptide ABC transporter ATP-binding protein</fullName>
    </submittedName>
</protein>
<dbReference type="GO" id="GO:0055085">
    <property type="term" value="P:transmembrane transport"/>
    <property type="evidence" value="ECO:0007669"/>
    <property type="project" value="UniProtKB-ARBA"/>
</dbReference>
<evidence type="ECO:0000313" key="7">
    <source>
        <dbReference type="Proteomes" id="UP000265354"/>
    </source>
</evidence>
<dbReference type="CDD" id="cd03257">
    <property type="entry name" value="ABC_NikE_OppD_transporters"/>
    <property type="match status" value="1"/>
</dbReference>
<dbReference type="PANTHER" id="PTHR43776">
    <property type="entry name" value="TRANSPORT ATP-BINDING PROTEIN"/>
    <property type="match status" value="1"/>
</dbReference>
<accession>A0A388SQ93</accession>
<evidence type="ECO:0000256" key="4">
    <source>
        <dbReference type="ARBA" id="ARBA00022840"/>
    </source>
</evidence>
<dbReference type="InterPro" id="IPR027417">
    <property type="entry name" value="P-loop_NTPase"/>
</dbReference>
<dbReference type="RefSeq" id="WP_116426548.1">
    <property type="nucleotide sequence ID" value="NZ_BGZL01000001.1"/>
</dbReference>
<name>A0A388SQ93_9ACTN</name>
<sequence>MTDHPLFETRGLGVTYPGRGRRDAPVHALREVDLTWAEGEVLGLVGASGSGKSTLGRTLTGLREPSHGTLLFGGEELTGRRDRAFRRQVQMVFQDPYQSLNPRRTVGSQVMEGLDIHGIGASEEERVTLAVTAMERCGLAPADRYWHRYPHELSGGQRQRVVIAAAVVLGPRALICDEPVSALDVSIRSQVLGLLAELRRTEGISLLFITHDVGLAWALCERVAVLHQGSVAEYGDTEQVLGSPRHPYTRELLAAAPAPPVRR</sequence>
<evidence type="ECO:0000256" key="2">
    <source>
        <dbReference type="ARBA" id="ARBA00022448"/>
    </source>
</evidence>
<dbReference type="EMBL" id="BGZL01000001">
    <property type="protein sequence ID" value="GBP98738.1"/>
    <property type="molecule type" value="Genomic_DNA"/>
</dbReference>
<dbReference type="SUPFAM" id="SSF52540">
    <property type="entry name" value="P-loop containing nucleoside triphosphate hydrolases"/>
    <property type="match status" value="1"/>
</dbReference>
<dbReference type="GO" id="GO:0005524">
    <property type="term" value="F:ATP binding"/>
    <property type="evidence" value="ECO:0007669"/>
    <property type="project" value="UniProtKB-KW"/>
</dbReference>
<evidence type="ECO:0000259" key="5">
    <source>
        <dbReference type="PROSITE" id="PS50893"/>
    </source>
</evidence>
<dbReference type="InterPro" id="IPR050319">
    <property type="entry name" value="ABC_transp_ATP-bind"/>
</dbReference>
<evidence type="ECO:0000313" key="6">
    <source>
        <dbReference type="EMBL" id="GBP98738.1"/>
    </source>
</evidence>
<keyword evidence="3" id="KW-0547">Nucleotide-binding</keyword>
<comment type="similarity">
    <text evidence="1">Belongs to the ABC transporter superfamily.</text>
</comment>
<dbReference type="InterPro" id="IPR003593">
    <property type="entry name" value="AAA+_ATPase"/>
</dbReference>
<dbReference type="PANTHER" id="PTHR43776:SF7">
    <property type="entry name" value="D,D-DIPEPTIDE TRANSPORT ATP-BINDING PROTEIN DDPF-RELATED"/>
    <property type="match status" value="1"/>
</dbReference>
<organism evidence="6 7">
    <name type="scientific">Streptomyces spongiicola</name>
    <dbReference type="NCBI Taxonomy" id="1690221"/>
    <lineage>
        <taxon>Bacteria</taxon>
        <taxon>Bacillati</taxon>
        <taxon>Actinomycetota</taxon>
        <taxon>Actinomycetes</taxon>
        <taxon>Kitasatosporales</taxon>
        <taxon>Streptomycetaceae</taxon>
        <taxon>Streptomyces</taxon>
    </lineage>
</organism>
<gene>
    <name evidence="6" type="ORF">SSP531S_01300</name>
</gene>
<dbReference type="PROSITE" id="PS00211">
    <property type="entry name" value="ABC_TRANSPORTER_1"/>
    <property type="match status" value="1"/>
</dbReference>
<dbReference type="Gene3D" id="3.40.50.300">
    <property type="entry name" value="P-loop containing nucleotide triphosphate hydrolases"/>
    <property type="match status" value="1"/>
</dbReference>
<keyword evidence="2" id="KW-0813">Transport</keyword>
<evidence type="ECO:0000256" key="1">
    <source>
        <dbReference type="ARBA" id="ARBA00005417"/>
    </source>
</evidence>
<proteinExistence type="inferred from homology"/>
<dbReference type="InterPro" id="IPR003439">
    <property type="entry name" value="ABC_transporter-like_ATP-bd"/>
</dbReference>
<dbReference type="Proteomes" id="UP000265354">
    <property type="component" value="Unassembled WGS sequence"/>
</dbReference>
<dbReference type="Pfam" id="PF00005">
    <property type="entry name" value="ABC_tran"/>
    <property type="match status" value="1"/>
</dbReference>